<dbReference type="Gene3D" id="3.40.1210.10">
    <property type="entry name" value="Survival protein SurE-like phosphatase/nucleotidase"/>
    <property type="match status" value="1"/>
</dbReference>
<comment type="similarity">
    <text evidence="2">Belongs to the SurE nucleotidase family.</text>
</comment>
<accession>A0A1C5K1C8</accession>
<evidence type="ECO:0000313" key="8">
    <source>
        <dbReference type="Proteomes" id="UP000198215"/>
    </source>
</evidence>
<dbReference type="PANTHER" id="PTHR30457:SF0">
    <property type="entry name" value="PHOSPHATASE, PUTATIVE (AFU_ORTHOLOGUE AFUA_4G01070)-RELATED"/>
    <property type="match status" value="1"/>
</dbReference>
<protein>
    <recommendedName>
        <fullName evidence="3">5'-nucleotidase</fullName>
        <ecNumber evidence="3">3.1.3.5</ecNumber>
    </recommendedName>
</protein>
<proteinExistence type="inferred from homology"/>
<evidence type="ECO:0000256" key="5">
    <source>
        <dbReference type="ARBA" id="ARBA00022801"/>
    </source>
</evidence>
<dbReference type="PANTHER" id="PTHR30457">
    <property type="entry name" value="5'-NUCLEOTIDASE SURE"/>
    <property type="match status" value="1"/>
</dbReference>
<dbReference type="GO" id="GO:0046872">
    <property type="term" value="F:metal ion binding"/>
    <property type="evidence" value="ECO:0007669"/>
    <property type="project" value="UniProtKB-KW"/>
</dbReference>
<evidence type="ECO:0000256" key="1">
    <source>
        <dbReference type="ARBA" id="ARBA00000815"/>
    </source>
</evidence>
<comment type="catalytic activity">
    <reaction evidence="1">
        <text>a ribonucleoside 5'-phosphate + H2O = a ribonucleoside + phosphate</text>
        <dbReference type="Rhea" id="RHEA:12484"/>
        <dbReference type="ChEBI" id="CHEBI:15377"/>
        <dbReference type="ChEBI" id="CHEBI:18254"/>
        <dbReference type="ChEBI" id="CHEBI:43474"/>
        <dbReference type="ChEBI" id="CHEBI:58043"/>
        <dbReference type="EC" id="3.1.3.5"/>
    </reaction>
</comment>
<dbReference type="Proteomes" id="UP000198215">
    <property type="component" value="Chromosome I"/>
</dbReference>
<dbReference type="OrthoDB" id="9780815at2"/>
<dbReference type="AlphaFoldDB" id="A0A1C5K1C8"/>
<evidence type="ECO:0000256" key="3">
    <source>
        <dbReference type="ARBA" id="ARBA00012643"/>
    </source>
</evidence>
<organism evidence="7 8">
    <name type="scientific">Micromonospora coxensis</name>
    <dbReference type="NCBI Taxonomy" id="356852"/>
    <lineage>
        <taxon>Bacteria</taxon>
        <taxon>Bacillati</taxon>
        <taxon>Actinomycetota</taxon>
        <taxon>Actinomycetes</taxon>
        <taxon>Micromonosporales</taxon>
        <taxon>Micromonosporaceae</taxon>
        <taxon>Micromonospora</taxon>
    </lineage>
</organism>
<gene>
    <name evidence="7" type="ORF">GA0070614_5946</name>
</gene>
<reference evidence="8" key="1">
    <citation type="submission" date="2016-06" db="EMBL/GenBank/DDBJ databases">
        <authorList>
            <person name="Varghese N."/>
            <person name="Submissions Spin"/>
        </authorList>
    </citation>
    <scope>NUCLEOTIDE SEQUENCE [LARGE SCALE GENOMIC DNA]</scope>
    <source>
        <strain evidence="8">DSM 45161</strain>
    </source>
</reference>
<dbReference type="InterPro" id="IPR036523">
    <property type="entry name" value="SurE-like_sf"/>
</dbReference>
<evidence type="ECO:0000313" key="7">
    <source>
        <dbReference type="EMBL" id="SCG76548.1"/>
    </source>
</evidence>
<dbReference type="Pfam" id="PF01975">
    <property type="entry name" value="SurE"/>
    <property type="match status" value="1"/>
</dbReference>
<dbReference type="SUPFAM" id="SSF64167">
    <property type="entry name" value="SurE-like"/>
    <property type="match status" value="1"/>
</dbReference>
<dbReference type="RefSeq" id="WP_088978985.1">
    <property type="nucleotide sequence ID" value="NZ_LT607753.1"/>
</dbReference>
<evidence type="ECO:0000256" key="4">
    <source>
        <dbReference type="ARBA" id="ARBA00022723"/>
    </source>
</evidence>
<dbReference type="InterPro" id="IPR030048">
    <property type="entry name" value="SurE"/>
</dbReference>
<dbReference type="EC" id="3.1.3.5" evidence="3"/>
<dbReference type="EMBL" id="LT607753">
    <property type="protein sequence ID" value="SCG76548.1"/>
    <property type="molecule type" value="Genomic_DNA"/>
</dbReference>
<evidence type="ECO:0000259" key="6">
    <source>
        <dbReference type="Pfam" id="PF01975"/>
    </source>
</evidence>
<evidence type="ECO:0000256" key="2">
    <source>
        <dbReference type="ARBA" id="ARBA00011062"/>
    </source>
</evidence>
<keyword evidence="8" id="KW-1185">Reference proteome</keyword>
<feature type="domain" description="Survival protein SurE-like phosphatase/nucleotidase" evidence="6">
    <location>
        <begin position="9"/>
        <end position="212"/>
    </location>
</feature>
<keyword evidence="4" id="KW-0479">Metal-binding</keyword>
<keyword evidence="5" id="KW-0378">Hydrolase</keyword>
<sequence>MTADRPARVLVTNDDGVHAPGIRWLARAAYERGLDVVVAAPRSEASGMSAALSAVTDDGRVVFTPAELAGLPEVPAYGVAASPAYITVLAVLGVFGPPPELVLSGINRGANAGHAILHSGTVGAALTAANNGARALAVSLDVLSPAAASAGSGGAAIAVLDTVDDETRHWSTAADLAGDLLPWLRDADLGTVLNLNVPDLPAAEVAGLRQATLAPFGQVQVTVAESGHGYVRTTIEENGARHVPGTDLAWLADGYAAVTAVRALGHLPGVELPVGA</sequence>
<dbReference type="InterPro" id="IPR002828">
    <property type="entry name" value="SurE-like_Pase/nucleotidase"/>
</dbReference>
<name>A0A1C5K1C8_9ACTN</name>
<dbReference type="GO" id="GO:0008253">
    <property type="term" value="F:5'-nucleotidase activity"/>
    <property type="evidence" value="ECO:0007669"/>
    <property type="project" value="UniProtKB-EC"/>
</dbReference>